<sequence>MKNPDDHSQQTVTKDKHHHVPLISAQHDDRTAIKIPPPAVFLSQDA</sequence>
<dbReference type="AlphaFoldDB" id="A0A1R4LB33"/>
<feature type="region of interest" description="Disordered" evidence="1">
    <location>
        <begin position="1"/>
        <end position="46"/>
    </location>
</feature>
<reference evidence="3" key="1">
    <citation type="submission" date="2017-02" db="EMBL/GenBank/DDBJ databases">
        <authorList>
            <person name="Rodrigo-Torres L."/>
            <person name="Arahal R.D."/>
            <person name="Lucena T."/>
        </authorList>
    </citation>
    <scope>NUCLEOTIDE SEQUENCE [LARGE SCALE GENOMIC DNA]</scope>
    <source>
        <strain evidence="3">CECT 7878</strain>
    </source>
</reference>
<protein>
    <submittedName>
        <fullName evidence="2">Uncharacterized protein</fullName>
    </submittedName>
</protein>
<keyword evidence="3" id="KW-1185">Reference proteome</keyword>
<organism evidence="2 3">
    <name type="scientific">Vibrio ruber (strain DSM 16370 / JCM 11486 / BCRC 17186 / CECT 7878 / LMG 23124 / VR1)</name>
    <dbReference type="NCBI Taxonomy" id="1123498"/>
    <lineage>
        <taxon>Bacteria</taxon>
        <taxon>Pseudomonadati</taxon>
        <taxon>Pseudomonadota</taxon>
        <taxon>Gammaproteobacteria</taxon>
        <taxon>Vibrionales</taxon>
        <taxon>Vibrionaceae</taxon>
        <taxon>Vibrio</taxon>
    </lineage>
</organism>
<evidence type="ECO:0000313" key="2">
    <source>
        <dbReference type="EMBL" id="SJN53776.1"/>
    </source>
</evidence>
<name>A0A1R4LB33_VIBR1</name>
<gene>
    <name evidence="2" type="ORF">VR7878_00488</name>
</gene>
<evidence type="ECO:0000313" key="3">
    <source>
        <dbReference type="Proteomes" id="UP000188276"/>
    </source>
</evidence>
<proteinExistence type="predicted"/>
<evidence type="ECO:0000256" key="1">
    <source>
        <dbReference type="SAM" id="MobiDB-lite"/>
    </source>
</evidence>
<dbReference type="Proteomes" id="UP000188276">
    <property type="component" value="Unassembled WGS sequence"/>
</dbReference>
<accession>A0A1R4LB33</accession>
<dbReference type="EMBL" id="FULE01000008">
    <property type="protein sequence ID" value="SJN53776.1"/>
    <property type="molecule type" value="Genomic_DNA"/>
</dbReference>